<evidence type="ECO:0000256" key="1">
    <source>
        <dbReference type="SAM" id="Phobius"/>
    </source>
</evidence>
<keyword evidence="1" id="KW-1133">Transmembrane helix</keyword>
<keyword evidence="1" id="KW-0812">Transmembrane</keyword>
<dbReference type="EMBL" id="LN681231">
    <property type="protein sequence ID" value="CEK28515.1"/>
    <property type="molecule type" value="Genomic_DNA"/>
</dbReference>
<organism evidence="2">
    <name type="scientific">Yersinia ruckeri</name>
    <dbReference type="NCBI Taxonomy" id="29486"/>
    <lineage>
        <taxon>Bacteria</taxon>
        <taxon>Pseudomonadati</taxon>
        <taxon>Pseudomonadota</taxon>
        <taxon>Gammaproteobacteria</taxon>
        <taxon>Enterobacterales</taxon>
        <taxon>Yersiniaceae</taxon>
        <taxon>Yersinia</taxon>
    </lineage>
</organism>
<feature type="transmembrane region" description="Helical" evidence="1">
    <location>
        <begin position="6"/>
        <end position="27"/>
    </location>
</feature>
<name>A0A0A8VFZ9_YERRU</name>
<dbReference type="AlphaFoldDB" id="A0A0A8VFZ9"/>
<protein>
    <submittedName>
        <fullName evidence="2">Uncharacterized protein</fullName>
    </submittedName>
</protein>
<reference evidence="2" key="1">
    <citation type="journal article" date="2015" name="Genome Announc.">
        <title>Complete Genome Sequence of Yersinia ruckeri Strain CSF007-82, Etiologic Agent of Red Mouth Disease in Salmonid Fish.</title>
        <authorList>
            <person name="Nelson M.C."/>
            <person name="LaPatra S.E."/>
            <person name="Welch T.J."/>
            <person name="Graf J."/>
        </authorList>
    </citation>
    <scope>NUCLEOTIDE SEQUENCE</scope>
    <source>
        <strain evidence="2">CSF007-82</strain>
    </source>
</reference>
<accession>A0A0A8VFZ9</accession>
<evidence type="ECO:0000313" key="2">
    <source>
        <dbReference type="EMBL" id="CEK28515.1"/>
    </source>
</evidence>
<keyword evidence="1" id="KW-0472">Membrane</keyword>
<gene>
    <name evidence="2" type="ORF">CSF007_13915</name>
</gene>
<sequence>MLQEYQNANIVVFMLFDCFYFVFYNYCFDRYHSFGYLINHYLTK</sequence>
<proteinExistence type="predicted"/>